<evidence type="ECO:0000313" key="3">
    <source>
        <dbReference type="Proteomes" id="UP000068164"/>
    </source>
</evidence>
<evidence type="ECO:0000256" key="1">
    <source>
        <dbReference type="SAM" id="SignalP"/>
    </source>
</evidence>
<organism evidence="2 3">
    <name type="scientific">Rhizobium altiplani</name>
    <dbReference type="NCBI Taxonomy" id="1864509"/>
    <lineage>
        <taxon>Bacteria</taxon>
        <taxon>Pseudomonadati</taxon>
        <taxon>Pseudomonadota</taxon>
        <taxon>Alphaproteobacteria</taxon>
        <taxon>Hyphomicrobiales</taxon>
        <taxon>Rhizobiaceae</taxon>
        <taxon>Rhizobium/Agrobacterium group</taxon>
        <taxon>Rhizobium</taxon>
    </lineage>
</organism>
<protein>
    <submittedName>
        <fullName evidence="2">Uncharacterized protein</fullName>
    </submittedName>
</protein>
<dbReference type="Proteomes" id="UP000068164">
    <property type="component" value="Unassembled WGS sequence"/>
</dbReference>
<feature type="signal peptide" evidence="1">
    <location>
        <begin position="1"/>
        <end position="22"/>
    </location>
</feature>
<keyword evidence="1" id="KW-0732">Signal</keyword>
<sequence>MKKLAIAALAFATTLSASPAFSQIYFEYGTGPRYYDDPPAPRYYRYSPRYVYDDDYDGPGYRDAQRCWTQRYYGYRHGHRVVRYRNVCD</sequence>
<accession>A0A109JX16</accession>
<dbReference type="AlphaFoldDB" id="A0A109JX16"/>
<comment type="caution">
    <text evidence="2">The sequence shown here is derived from an EMBL/GenBank/DDBJ whole genome shotgun (WGS) entry which is preliminary data.</text>
</comment>
<evidence type="ECO:0000313" key="2">
    <source>
        <dbReference type="EMBL" id="KWV56678.1"/>
    </source>
</evidence>
<dbReference type="EMBL" id="LNCD01000034">
    <property type="protein sequence ID" value="KWV56678.1"/>
    <property type="molecule type" value="Genomic_DNA"/>
</dbReference>
<reference evidence="2 3" key="1">
    <citation type="submission" date="2015-11" db="EMBL/GenBank/DDBJ databases">
        <title>Draft Genome Sequence of the Strain BR 10423 (Rhizobium sp.) isolated from nodules of Mimosa pudica.</title>
        <authorList>
            <person name="Barauna A.C."/>
            <person name="Zilli J.E."/>
            <person name="Simoes-Araujo J.L."/>
            <person name="Reis V.M."/>
            <person name="James E.K."/>
            <person name="Reis F.B.Jr."/>
            <person name="Rouws L.F."/>
            <person name="Passos S.R."/>
            <person name="Gois S.R."/>
        </authorList>
    </citation>
    <scope>NUCLEOTIDE SEQUENCE [LARGE SCALE GENOMIC DNA]</scope>
    <source>
        <strain evidence="2 3">BR10423</strain>
    </source>
</reference>
<proteinExistence type="predicted"/>
<feature type="chain" id="PRO_5007137265" evidence="1">
    <location>
        <begin position="23"/>
        <end position="89"/>
    </location>
</feature>
<dbReference type="RefSeq" id="WP_062369131.1">
    <property type="nucleotide sequence ID" value="NZ_LNCD01000034.1"/>
</dbReference>
<name>A0A109JX16_9HYPH</name>
<gene>
    <name evidence="2" type="ORF">AS026_33060</name>
</gene>
<keyword evidence="3" id="KW-1185">Reference proteome</keyword>